<evidence type="ECO:0000256" key="6">
    <source>
        <dbReference type="ARBA" id="ARBA00023026"/>
    </source>
</evidence>
<dbReference type="AlphaFoldDB" id="A0A377Q6A4"/>
<organism evidence="9 11">
    <name type="scientific">Iodobacter fluviatilis</name>
    <dbReference type="NCBI Taxonomy" id="537"/>
    <lineage>
        <taxon>Bacteria</taxon>
        <taxon>Pseudomonadati</taxon>
        <taxon>Pseudomonadota</taxon>
        <taxon>Betaproteobacteria</taxon>
        <taxon>Neisseriales</taxon>
        <taxon>Chitinibacteraceae</taxon>
        <taxon>Iodobacter</taxon>
    </lineage>
</organism>
<evidence type="ECO:0000256" key="4">
    <source>
        <dbReference type="ARBA" id="ARBA00022692"/>
    </source>
</evidence>
<sequence>MDDLVYAGNKALYLTLVLSAVPVAVATLVGLLVGLIQTVTQLQEQTLPFGVKLIAVIVCLFMFSGWYGEHLLSYAVELMHLALDPRH</sequence>
<comment type="subcellular location">
    <subcellularLocation>
        <location evidence="1">Cell membrane</location>
        <topology evidence="1">Multi-pass membrane protein</topology>
    </subcellularLocation>
</comment>
<reference evidence="10 12" key="2">
    <citation type="submission" date="2019-03" db="EMBL/GenBank/DDBJ databases">
        <title>Genomic Encyclopedia of Type Strains, Phase IV (KMG-IV): sequencing the most valuable type-strain genomes for metagenomic binning, comparative biology and taxonomic classification.</title>
        <authorList>
            <person name="Goeker M."/>
        </authorList>
    </citation>
    <scope>NUCLEOTIDE SEQUENCE [LARGE SCALE GENOMIC DNA]</scope>
    <source>
        <strain evidence="10 12">DSM 3764</strain>
    </source>
</reference>
<dbReference type="NCBIfam" id="TIGR01403">
    <property type="entry name" value="fliQ_rel_III"/>
    <property type="match status" value="1"/>
</dbReference>
<dbReference type="GO" id="GO:0005886">
    <property type="term" value="C:plasma membrane"/>
    <property type="evidence" value="ECO:0007669"/>
    <property type="project" value="UniProtKB-SubCell"/>
</dbReference>
<dbReference type="RefSeq" id="WP_115226515.1">
    <property type="nucleotide sequence ID" value="NZ_CAWOLO010000031.1"/>
</dbReference>
<name>A0A377Q6A4_9NEIS</name>
<proteinExistence type="inferred from homology"/>
<feature type="transmembrane region" description="Helical" evidence="8">
    <location>
        <begin position="47"/>
        <end position="67"/>
    </location>
</feature>
<dbReference type="Proteomes" id="UP000295794">
    <property type="component" value="Unassembled WGS sequence"/>
</dbReference>
<keyword evidence="5 8" id="KW-1133">Transmembrane helix</keyword>
<reference evidence="9 11" key="1">
    <citation type="submission" date="2018-06" db="EMBL/GenBank/DDBJ databases">
        <authorList>
            <consortium name="Pathogen Informatics"/>
            <person name="Doyle S."/>
        </authorList>
    </citation>
    <scope>NUCLEOTIDE SEQUENCE [LARGE SCALE GENOMIC DNA]</scope>
    <source>
        <strain evidence="9 11">NCTC11159</strain>
    </source>
</reference>
<dbReference type="GO" id="GO:0009306">
    <property type="term" value="P:protein secretion"/>
    <property type="evidence" value="ECO:0007669"/>
    <property type="project" value="InterPro"/>
</dbReference>
<feature type="transmembrane region" description="Helical" evidence="8">
    <location>
        <begin position="12"/>
        <end position="35"/>
    </location>
</feature>
<evidence type="ECO:0000313" key="10">
    <source>
        <dbReference type="EMBL" id="TCU80250.1"/>
    </source>
</evidence>
<keyword evidence="12" id="KW-1185">Reference proteome</keyword>
<dbReference type="PIRSF" id="PIRSF004669">
    <property type="entry name" value="FliQ"/>
    <property type="match status" value="1"/>
</dbReference>
<evidence type="ECO:0000313" key="12">
    <source>
        <dbReference type="Proteomes" id="UP000295794"/>
    </source>
</evidence>
<evidence type="ECO:0000313" key="11">
    <source>
        <dbReference type="Proteomes" id="UP000255108"/>
    </source>
</evidence>
<evidence type="ECO:0000256" key="2">
    <source>
        <dbReference type="ARBA" id="ARBA00006156"/>
    </source>
</evidence>
<dbReference type="Pfam" id="PF01313">
    <property type="entry name" value="Bac_export_3"/>
    <property type="match status" value="1"/>
</dbReference>
<evidence type="ECO:0000256" key="3">
    <source>
        <dbReference type="ARBA" id="ARBA00022475"/>
    </source>
</evidence>
<evidence type="ECO:0000256" key="5">
    <source>
        <dbReference type="ARBA" id="ARBA00022989"/>
    </source>
</evidence>
<evidence type="ECO:0000256" key="8">
    <source>
        <dbReference type="SAM" id="Phobius"/>
    </source>
</evidence>
<evidence type="ECO:0000313" key="9">
    <source>
        <dbReference type="EMBL" id="STQ90139.1"/>
    </source>
</evidence>
<dbReference type="InterPro" id="IPR006306">
    <property type="entry name" value="T3SS_HrpO"/>
</dbReference>
<dbReference type="Proteomes" id="UP000255108">
    <property type="component" value="Unassembled WGS sequence"/>
</dbReference>
<keyword evidence="3" id="KW-1003">Cell membrane</keyword>
<dbReference type="EMBL" id="SMBT01000031">
    <property type="protein sequence ID" value="TCU80250.1"/>
    <property type="molecule type" value="Genomic_DNA"/>
</dbReference>
<dbReference type="PANTHER" id="PTHR34040:SF7">
    <property type="entry name" value="SURFACE PRESENTATION OF ANTIGENS PROTEIN SPAQ"/>
    <property type="match status" value="1"/>
</dbReference>
<keyword evidence="4 8" id="KW-0812">Transmembrane</keyword>
<dbReference type="NCBIfam" id="NF011861">
    <property type="entry name" value="PRK15333.1"/>
    <property type="match status" value="1"/>
</dbReference>
<dbReference type="OrthoDB" id="9806440at2"/>
<comment type="similarity">
    <text evidence="2">Belongs to the FliQ/MopD/SpaQ family.</text>
</comment>
<dbReference type="PANTHER" id="PTHR34040">
    <property type="entry name" value="FLAGELLAR BIOSYNTHETIC PROTEIN FLIQ"/>
    <property type="match status" value="1"/>
</dbReference>
<dbReference type="EMBL" id="UGHR01000001">
    <property type="protein sequence ID" value="STQ90139.1"/>
    <property type="molecule type" value="Genomic_DNA"/>
</dbReference>
<accession>A0A377Q6A4</accession>
<dbReference type="PRINTS" id="PR00952">
    <property type="entry name" value="TYPE3IMQPROT"/>
</dbReference>
<dbReference type="InterPro" id="IPR002191">
    <property type="entry name" value="Bac_export_3"/>
</dbReference>
<protein>
    <submittedName>
        <fullName evidence="10">Type III secretion protein S</fullName>
    </submittedName>
    <submittedName>
        <fullName evidence="9">Type III secretion system protein SpaQ</fullName>
    </submittedName>
</protein>
<gene>
    <name evidence="10" type="ORF">EV682_1314</name>
    <name evidence="9" type="ORF">NCTC11159_01201</name>
</gene>
<keyword evidence="6" id="KW-0843">Virulence</keyword>
<evidence type="ECO:0000256" key="1">
    <source>
        <dbReference type="ARBA" id="ARBA00004651"/>
    </source>
</evidence>
<keyword evidence="7 8" id="KW-0472">Membrane</keyword>
<evidence type="ECO:0000256" key="7">
    <source>
        <dbReference type="ARBA" id="ARBA00023136"/>
    </source>
</evidence>